<dbReference type="GO" id="GO:0003678">
    <property type="term" value="F:DNA helicase activity"/>
    <property type="evidence" value="ECO:0007669"/>
    <property type="project" value="TreeGrafter"/>
</dbReference>
<dbReference type="InterPro" id="IPR011545">
    <property type="entry name" value="DEAD/DEAH_box_helicase_dom"/>
</dbReference>
<evidence type="ECO:0000256" key="1">
    <source>
        <dbReference type="ARBA" id="ARBA00022741"/>
    </source>
</evidence>
<dbReference type="Pfam" id="PF00271">
    <property type="entry name" value="Helicase_C"/>
    <property type="match status" value="1"/>
</dbReference>
<keyword evidence="2" id="KW-0227">DNA damage</keyword>
<evidence type="ECO:0000259" key="10">
    <source>
        <dbReference type="PROSITE" id="PS51192"/>
    </source>
</evidence>
<dbReference type="InterPro" id="IPR033454">
    <property type="entry name" value="RecG_wedge"/>
</dbReference>
<proteinExistence type="predicted"/>
<dbReference type="OrthoDB" id="9804325at2"/>
<keyword evidence="6" id="KW-0238">DNA-binding</keyword>
<evidence type="ECO:0000256" key="4">
    <source>
        <dbReference type="ARBA" id="ARBA00022806"/>
    </source>
</evidence>
<comment type="caution">
    <text evidence="12">The sequence shown here is derived from an EMBL/GenBank/DDBJ whole genome shotgun (WGS) entry which is preliminary data.</text>
</comment>
<dbReference type="SUPFAM" id="SSF50249">
    <property type="entry name" value="Nucleic acid-binding proteins"/>
    <property type="match status" value="1"/>
</dbReference>
<evidence type="ECO:0000256" key="9">
    <source>
        <dbReference type="SAM" id="MobiDB-lite"/>
    </source>
</evidence>
<dbReference type="InterPro" id="IPR014001">
    <property type="entry name" value="Helicase_ATP-bd"/>
</dbReference>
<keyword evidence="1" id="KW-0547">Nucleotide-binding</keyword>
<evidence type="ECO:0000256" key="6">
    <source>
        <dbReference type="ARBA" id="ARBA00023125"/>
    </source>
</evidence>
<dbReference type="Pfam" id="PF19833">
    <property type="entry name" value="RecG_dom3_C"/>
    <property type="match status" value="1"/>
</dbReference>
<dbReference type="CDD" id="cd17992">
    <property type="entry name" value="DEXHc_RecG"/>
    <property type="match status" value="1"/>
</dbReference>
<dbReference type="Gene3D" id="2.40.50.140">
    <property type="entry name" value="Nucleic acid-binding proteins"/>
    <property type="match status" value="1"/>
</dbReference>
<evidence type="ECO:0000256" key="7">
    <source>
        <dbReference type="ARBA" id="ARBA00023204"/>
    </source>
</evidence>
<feature type="region of interest" description="Disordered" evidence="9">
    <location>
        <begin position="505"/>
        <end position="566"/>
    </location>
</feature>
<accession>A0A372IQ31</accession>
<dbReference type="SMART" id="SM00490">
    <property type="entry name" value="HELICc"/>
    <property type="match status" value="1"/>
</dbReference>
<reference evidence="12 13" key="1">
    <citation type="submission" date="2018-08" db="EMBL/GenBank/DDBJ databases">
        <title>Acidipila sp. 4G-K13, an acidobacterium isolated from forest soil.</title>
        <authorList>
            <person name="Gao Z.-H."/>
            <person name="Qiu L.-H."/>
        </authorList>
    </citation>
    <scope>NUCLEOTIDE SEQUENCE [LARGE SCALE GENOMIC DNA]</scope>
    <source>
        <strain evidence="12 13">4G-K13</strain>
    </source>
</reference>
<dbReference type="GO" id="GO:0006281">
    <property type="term" value="P:DNA repair"/>
    <property type="evidence" value="ECO:0007669"/>
    <property type="project" value="UniProtKB-KW"/>
</dbReference>
<feature type="compositionally biased region" description="Polar residues" evidence="9">
    <location>
        <begin position="520"/>
        <end position="530"/>
    </location>
</feature>
<name>A0A372IQ31_9BACT</name>
<protein>
    <recommendedName>
        <fullName evidence="8">Probable DNA 3'-5' helicase RecG</fullName>
    </recommendedName>
</protein>
<dbReference type="PANTHER" id="PTHR47964:SF1">
    <property type="entry name" value="ATP-DEPENDENT DNA HELICASE HOMOLOG RECG, CHLOROPLASTIC"/>
    <property type="match status" value="1"/>
</dbReference>
<dbReference type="Pfam" id="PF17191">
    <property type="entry name" value="RecG_wedge"/>
    <property type="match status" value="1"/>
</dbReference>
<dbReference type="PROSITE" id="PS51192">
    <property type="entry name" value="HELICASE_ATP_BIND_1"/>
    <property type="match status" value="1"/>
</dbReference>
<keyword evidence="3" id="KW-0378">Hydrolase</keyword>
<evidence type="ECO:0000259" key="11">
    <source>
        <dbReference type="PROSITE" id="PS51194"/>
    </source>
</evidence>
<dbReference type="NCBIfam" id="NF008165">
    <property type="entry name" value="PRK10917.1-3"/>
    <property type="match status" value="1"/>
</dbReference>
<dbReference type="EMBL" id="QVQT01000003">
    <property type="protein sequence ID" value="RFU17005.1"/>
    <property type="molecule type" value="Genomic_DNA"/>
</dbReference>
<feature type="domain" description="Helicase ATP-binding" evidence="10">
    <location>
        <begin position="291"/>
        <end position="456"/>
    </location>
</feature>
<keyword evidence="13" id="KW-1185">Reference proteome</keyword>
<evidence type="ECO:0000256" key="5">
    <source>
        <dbReference type="ARBA" id="ARBA00022840"/>
    </source>
</evidence>
<dbReference type="Gene3D" id="3.40.50.300">
    <property type="entry name" value="P-loop containing nucleotide triphosphate hydrolases"/>
    <property type="match status" value="2"/>
</dbReference>
<evidence type="ECO:0000313" key="12">
    <source>
        <dbReference type="EMBL" id="RFU17005.1"/>
    </source>
</evidence>
<dbReference type="InterPro" id="IPR045562">
    <property type="entry name" value="RecG_dom3_C"/>
</dbReference>
<evidence type="ECO:0000256" key="8">
    <source>
        <dbReference type="ARBA" id="ARBA00049819"/>
    </source>
</evidence>
<dbReference type="Pfam" id="PF00270">
    <property type="entry name" value="DEAD"/>
    <property type="match status" value="1"/>
</dbReference>
<dbReference type="CDD" id="cd04488">
    <property type="entry name" value="RecG_wedge_OBF"/>
    <property type="match status" value="1"/>
</dbReference>
<evidence type="ECO:0000256" key="2">
    <source>
        <dbReference type="ARBA" id="ARBA00022763"/>
    </source>
</evidence>
<keyword evidence="7" id="KW-0234">DNA repair</keyword>
<organism evidence="12 13">
    <name type="scientific">Paracidobacterium acidisoli</name>
    <dbReference type="NCBI Taxonomy" id="2303751"/>
    <lineage>
        <taxon>Bacteria</taxon>
        <taxon>Pseudomonadati</taxon>
        <taxon>Acidobacteriota</taxon>
        <taxon>Terriglobia</taxon>
        <taxon>Terriglobales</taxon>
        <taxon>Acidobacteriaceae</taxon>
        <taxon>Paracidobacterium</taxon>
    </lineage>
</organism>
<dbReference type="PANTHER" id="PTHR47964">
    <property type="entry name" value="ATP-DEPENDENT DNA HELICASE HOMOLOG RECG, CHLOROPLASTIC"/>
    <property type="match status" value="1"/>
</dbReference>
<dbReference type="InterPro" id="IPR012340">
    <property type="entry name" value="NA-bd_OB-fold"/>
</dbReference>
<dbReference type="SUPFAM" id="SSF52540">
    <property type="entry name" value="P-loop containing nucleoside triphosphate hydrolases"/>
    <property type="match status" value="2"/>
</dbReference>
<dbReference type="InterPro" id="IPR027417">
    <property type="entry name" value="P-loop_NTPase"/>
</dbReference>
<keyword evidence="4 12" id="KW-0347">Helicase</keyword>
<dbReference type="InterPro" id="IPR001650">
    <property type="entry name" value="Helicase_C-like"/>
</dbReference>
<feature type="domain" description="Helicase C-terminal" evidence="11">
    <location>
        <begin position="541"/>
        <end position="700"/>
    </location>
</feature>
<dbReference type="AlphaFoldDB" id="A0A372IQ31"/>
<gene>
    <name evidence="12" type="primary">recG</name>
    <name evidence="12" type="ORF">D0Y96_09840</name>
</gene>
<dbReference type="RefSeq" id="WP_117299192.1">
    <property type="nucleotide sequence ID" value="NZ_QVQT02000003.1"/>
</dbReference>
<dbReference type="SMART" id="SM00487">
    <property type="entry name" value="DEXDc"/>
    <property type="match status" value="1"/>
</dbReference>
<dbReference type="GO" id="GO:0016787">
    <property type="term" value="F:hydrolase activity"/>
    <property type="evidence" value="ECO:0007669"/>
    <property type="project" value="UniProtKB-KW"/>
</dbReference>
<dbReference type="Proteomes" id="UP000264702">
    <property type="component" value="Unassembled WGS sequence"/>
</dbReference>
<sequence>MPELETPVQFVRGIGPQIAGTLAEKGILTVEDLLLHLPFRYEDRLHPRALSELKAGETASIIGEVRGAALLRTRAMPIYEMTIGQGLSTLKCMWFHGSYLEGKFRPGQMVALYGKVDASRSGRGFKMIQPQFEILPDASTGDDLDRILEVGRITPVYESLSGSRLASRWIRRIVWNLLEEMKGQMPETLPRALIDRLELPSRDEALRAIHFPPAGTPMSRLQSSATPAHRRLIFEELFYLELGLELKRRRFQKKTGIAFETSEKARSALREILPFHPTAAQKKALGEIAGDMRQPHPMRRLLQGDVGSGKTIVALQAMLVAIENGCQAALMAPTEILATQHYLSARRLLDRSSRRYRITLLTGSLDEDVKRLARSRIFSGEADLVIGTHALIEEKVEFANLGLVVVDEQHRFGVLQRFRLMKKPNAAEPDVLIMTATPIPRTLALSLYGDLDLSVLDELPPGRTPIVTRQVSDERADEVWKFVREQVAKGHQAYVVYPVIEGPKDDQPELDFAPPDPETEASQKTEASQTAKPAKAAKRAPAKKSAKAAKKSKEKPLPNPLFEKPTLKSATEMYENLRATHLSGLRLGLLHGRLSADDKEVVMARFQRGDLDVLISTTVIEVGVDVPNSTVMVIEHAERFGLAQLHQLRGRVGRGAAKSYCILMTGGKLSQQGEERLAAMVRTQNGFELAELDLQLRGPGEFFGTRQAGLPDFRVANLVRDRALLELAKEESSRFVQNASVEATEEERSRISARLKETWQRRYGLAEAG</sequence>
<dbReference type="GO" id="GO:0005524">
    <property type="term" value="F:ATP binding"/>
    <property type="evidence" value="ECO:0007669"/>
    <property type="project" value="UniProtKB-KW"/>
</dbReference>
<evidence type="ECO:0000313" key="13">
    <source>
        <dbReference type="Proteomes" id="UP000264702"/>
    </source>
</evidence>
<feature type="compositionally biased region" description="Basic residues" evidence="9">
    <location>
        <begin position="535"/>
        <end position="553"/>
    </location>
</feature>
<keyword evidence="5" id="KW-0067">ATP-binding</keyword>
<evidence type="ECO:0000256" key="3">
    <source>
        <dbReference type="ARBA" id="ARBA00022801"/>
    </source>
</evidence>
<dbReference type="PROSITE" id="PS51194">
    <property type="entry name" value="HELICASE_CTER"/>
    <property type="match status" value="1"/>
</dbReference>
<dbReference type="InterPro" id="IPR047112">
    <property type="entry name" value="RecG/Mfd"/>
</dbReference>
<dbReference type="GO" id="GO:0003677">
    <property type="term" value="F:DNA binding"/>
    <property type="evidence" value="ECO:0007669"/>
    <property type="project" value="UniProtKB-KW"/>
</dbReference>